<dbReference type="EMBL" id="BMCT01000004">
    <property type="protein sequence ID" value="GGF68153.1"/>
    <property type="molecule type" value="Genomic_DNA"/>
</dbReference>
<feature type="active site" description="Proton acceptor" evidence="2">
    <location>
        <position position="41"/>
    </location>
</feature>
<organism evidence="4 5">
    <name type="scientific">Azorhizobium oxalatiphilum</name>
    <dbReference type="NCBI Taxonomy" id="980631"/>
    <lineage>
        <taxon>Bacteria</taxon>
        <taxon>Pseudomonadati</taxon>
        <taxon>Pseudomonadota</taxon>
        <taxon>Alphaproteobacteria</taxon>
        <taxon>Hyphomicrobiales</taxon>
        <taxon>Xanthobacteraceae</taxon>
        <taxon>Azorhizobium</taxon>
    </lineage>
</organism>
<evidence type="ECO:0000256" key="1">
    <source>
        <dbReference type="ARBA" id="ARBA00008129"/>
    </source>
</evidence>
<dbReference type="SUPFAM" id="SSF56317">
    <property type="entry name" value="Carbon-nitrogen hydrolase"/>
    <property type="match status" value="1"/>
</dbReference>
<dbReference type="RefSeq" id="WP_188579929.1">
    <property type="nucleotide sequence ID" value="NZ_BMCT01000004.1"/>
</dbReference>
<dbReference type="PROSITE" id="PS00920">
    <property type="entry name" value="NITRIL_CHT_1"/>
    <property type="match status" value="1"/>
</dbReference>
<reference evidence="4" key="2">
    <citation type="submission" date="2020-09" db="EMBL/GenBank/DDBJ databases">
        <authorList>
            <person name="Sun Q."/>
            <person name="Sedlacek I."/>
        </authorList>
    </citation>
    <scope>NUCLEOTIDE SEQUENCE</scope>
    <source>
        <strain evidence="4">CCM 7897</strain>
    </source>
</reference>
<dbReference type="PROSITE" id="PS50263">
    <property type="entry name" value="CN_HYDROLASE"/>
    <property type="match status" value="1"/>
</dbReference>
<keyword evidence="5" id="KW-1185">Reference proteome</keyword>
<evidence type="ECO:0000313" key="5">
    <source>
        <dbReference type="Proteomes" id="UP000606044"/>
    </source>
</evidence>
<gene>
    <name evidence="4" type="ORF">GCM10007301_29800</name>
</gene>
<dbReference type="PANTHER" id="PTHR46044">
    <property type="entry name" value="NITRILASE"/>
    <property type="match status" value="1"/>
</dbReference>
<reference evidence="4" key="1">
    <citation type="journal article" date="2014" name="Int. J. Syst. Evol. Microbiol.">
        <title>Complete genome sequence of Corynebacterium casei LMG S-19264T (=DSM 44701T), isolated from a smear-ripened cheese.</title>
        <authorList>
            <consortium name="US DOE Joint Genome Institute (JGI-PGF)"/>
            <person name="Walter F."/>
            <person name="Albersmeier A."/>
            <person name="Kalinowski J."/>
            <person name="Ruckert C."/>
        </authorList>
    </citation>
    <scope>NUCLEOTIDE SEQUENCE</scope>
    <source>
        <strain evidence="4">CCM 7897</strain>
    </source>
</reference>
<evidence type="ECO:0000313" key="4">
    <source>
        <dbReference type="EMBL" id="GGF68153.1"/>
    </source>
</evidence>
<evidence type="ECO:0000256" key="2">
    <source>
        <dbReference type="PROSITE-ProRule" id="PRU10139"/>
    </source>
</evidence>
<dbReference type="AlphaFoldDB" id="A0A917FEL3"/>
<dbReference type="InterPro" id="IPR000132">
    <property type="entry name" value="Nitrilase/CN_hydratase_CS"/>
</dbReference>
<dbReference type="Gene3D" id="3.60.110.10">
    <property type="entry name" value="Carbon-nitrogen hydrolase"/>
    <property type="match status" value="1"/>
</dbReference>
<sequence>MKIGAAQLRPCWLDPARTTDKIVNAIAQAGREGIGLLAFPEAFLSGYPFWLCRTNGAAFDDARQKRAYAQFLDAAVEVPSPLIARITEAARDHGVSVYLGLNERGRAAARGSVYCSLLAIDAARGLIGTHRKLVPTFDERLCWAPGDGQGLKVHQIGDTRVSGLNCWENWMPLARFSLYAGGTDVHVSVWPGNPAVAQNAVQLIAHEGRVWSMGVSGVLHLDDIPSDFEFRADLEAAGMQSIFSGGSQIIAPDGRVAAAATDGAEEIISHEADLATVRGERQNFDPSGHYHRPDVFRLAIDRTRHEVLLETQDPAEDEG</sequence>
<evidence type="ECO:0000259" key="3">
    <source>
        <dbReference type="PROSITE" id="PS50263"/>
    </source>
</evidence>
<dbReference type="InterPro" id="IPR044149">
    <property type="entry name" value="Nitrilases_CHs"/>
</dbReference>
<dbReference type="CDD" id="cd07564">
    <property type="entry name" value="nitrilases_CHs"/>
    <property type="match status" value="1"/>
</dbReference>
<feature type="domain" description="CN hydrolase" evidence="3">
    <location>
        <begin position="1"/>
        <end position="276"/>
    </location>
</feature>
<comment type="caution">
    <text evidence="4">The sequence shown here is derived from an EMBL/GenBank/DDBJ whole genome shotgun (WGS) entry which is preliminary data.</text>
</comment>
<dbReference type="Proteomes" id="UP000606044">
    <property type="component" value="Unassembled WGS sequence"/>
</dbReference>
<proteinExistence type="inferred from homology"/>
<comment type="similarity">
    <text evidence="1">Belongs to the carbon-nitrogen hydrolase superfamily. Nitrilase family.</text>
</comment>
<dbReference type="Pfam" id="PF00795">
    <property type="entry name" value="CN_hydrolase"/>
    <property type="match status" value="1"/>
</dbReference>
<dbReference type="GO" id="GO:0000257">
    <property type="term" value="F:nitrilase activity"/>
    <property type="evidence" value="ECO:0007669"/>
    <property type="project" value="UniProtKB-ARBA"/>
</dbReference>
<accession>A0A917FEL3</accession>
<protein>
    <submittedName>
        <fullName evidence="4">Nitrilase</fullName>
    </submittedName>
</protein>
<name>A0A917FEL3_9HYPH</name>
<dbReference type="InterPro" id="IPR003010">
    <property type="entry name" value="C-N_Hydrolase"/>
</dbReference>
<dbReference type="PANTHER" id="PTHR46044:SF1">
    <property type="entry name" value="CN HYDROLASE DOMAIN-CONTAINING PROTEIN"/>
    <property type="match status" value="1"/>
</dbReference>
<dbReference type="InterPro" id="IPR036526">
    <property type="entry name" value="C-N_Hydrolase_sf"/>
</dbReference>